<dbReference type="EMBL" id="GBRH01174244">
    <property type="protein sequence ID" value="JAE23652.1"/>
    <property type="molecule type" value="Transcribed_RNA"/>
</dbReference>
<dbReference type="EMBL" id="GBRH01179072">
    <property type="protein sequence ID" value="JAE18824.1"/>
    <property type="molecule type" value="Transcribed_RNA"/>
</dbReference>
<reference evidence="1" key="2">
    <citation type="journal article" date="2015" name="Data Brief">
        <title>Shoot transcriptome of the giant reed, Arundo donax.</title>
        <authorList>
            <person name="Barrero R.A."/>
            <person name="Guerrero F.D."/>
            <person name="Moolhuijzen P."/>
            <person name="Goolsby J.A."/>
            <person name="Tidwell J."/>
            <person name="Bellgard S.E."/>
            <person name="Bellgard M.I."/>
        </authorList>
    </citation>
    <scope>NUCLEOTIDE SEQUENCE</scope>
    <source>
        <tissue evidence="1">Shoot tissue taken approximately 20 cm above the soil surface</tissue>
    </source>
</reference>
<protein>
    <submittedName>
        <fullName evidence="1">Uncharacterized protein</fullName>
    </submittedName>
</protein>
<dbReference type="AlphaFoldDB" id="A0A0A9GGR1"/>
<name>A0A0A9GGR1_ARUDO</name>
<reference evidence="1" key="1">
    <citation type="submission" date="2014-09" db="EMBL/GenBank/DDBJ databases">
        <authorList>
            <person name="Magalhaes I.L.F."/>
            <person name="Oliveira U."/>
            <person name="Santos F.R."/>
            <person name="Vidigal T.H.D.A."/>
            <person name="Brescovit A.D."/>
            <person name="Santos A.J."/>
        </authorList>
    </citation>
    <scope>NUCLEOTIDE SEQUENCE</scope>
    <source>
        <tissue evidence="1">Shoot tissue taken approximately 20 cm above the soil surface</tissue>
    </source>
</reference>
<organism evidence="1">
    <name type="scientific">Arundo donax</name>
    <name type="common">Giant reed</name>
    <name type="synonym">Donax arundinaceus</name>
    <dbReference type="NCBI Taxonomy" id="35708"/>
    <lineage>
        <taxon>Eukaryota</taxon>
        <taxon>Viridiplantae</taxon>
        <taxon>Streptophyta</taxon>
        <taxon>Embryophyta</taxon>
        <taxon>Tracheophyta</taxon>
        <taxon>Spermatophyta</taxon>
        <taxon>Magnoliopsida</taxon>
        <taxon>Liliopsida</taxon>
        <taxon>Poales</taxon>
        <taxon>Poaceae</taxon>
        <taxon>PACMAD clade</taxon>
        <taxon>Arundinoideae</taxon>
        <taxon>Arundineae</taxon>
        <taxon>Arundo</taxon>
    </lineage>
</organism>
<accession>A0A0A9GGR1</accession>
<evidence type="ECO:0000313" key="1">
    <source>
        <dbReference type="EMBL" id="JAE23652.1"/>
    </source>
</evidence>
<sequence>MELMSIGLSWFAGVVTYPPFHCTTLFSAISEFYCVQHQNMLSSTISYCQVGLLIVIYSHMLPGKHSIFNAFL</sequence>
<proteinExistence type="predicted"/>